<organism evidence="2 3">
    <name type="scientific">Nitzschia inconspicua</name>
    <dbReference type="NCBI Taxonomy" id="303405"/>
    <lineage>
        <taxon>Eukaryota</taxon>
        <taxon>Sar</taxon>
        <taxon>Stramenopiles</taxon>
        <taxon>Ochrophyta</taxon>
        <taxon>Bacillariophyta</taxon>
        <taxon>Bacillariophyceae</taxon>
        <taxon>Bacillariophycidae</taxon>
        <taxon>Bacillariales</taxon>
        <taxon>Bacillariaceae</taxon>
        <taxon>Nitzschia</taxon>
    </lineage>
</organism>
<evidence type="ECO:0000256" key="1">
    <source>
        <dbReference type="SAM" id="SignalP"/>
    </source>
</evidence>
<reference evidence="2" key="1">
    <citation type="journal article" date="2021" name="Sci. Rep.">
        <title>Diploid genomic architecture of Nitzschia inconspicua, an elite biomass production diatom.</title>
        <authorList>
            <person name="Oliver A."/>
            <person name="Podell S."/>
            <person name="Pinowska A."/>
            <person name="Traller J.C."/>
            <person name="Smith S.R."/>
            <person name="McClure R."/>
            <person name="Beliaev A."/>
            <person name="Bohutskyi P."/>
            <person name="Hill E.A."/>
            <person name="Rabines A."/>
            <person name="Zheng H."/>
            <person name="Allen L.Z."/>
            <person name="Kuo A."/>
            <person name="Grigoriev I.V."/>
            <person name="Allen A.E."/>
            <person name="Hazlebeck D."/>
            <person name="Allen E.E."/>
        </authorList>
    </citation>
    <scope>NUCLEOTIDE SEQUENCE</scope>
    <source>
        <strain evidence="2">Hildebrandi</strain>
    </source>
</reference>
<reference evidence="2" key="2">
    <citation type="submission" date="2021-04" db="EMBL/GenBank/DDBJ databases">
        <authorList>
            <person name="Podell S."/>
        </authorList>
    </citation>
    <scope>NUCLEOTIDE SEQUENCE</scope>
    <source>
        <strain evidence="2">Hildebrandi</strain>
    </source>
</reference>
<keyword evidence="3" id="KW-1185">Reference proteome</keyword>
<sequence length="192" mass="20750">MKLFFATALSAIVASVSATDYQCDVSVQFQAKNNVIPTTPDMVWATDVATDEGYNIKLDGNSFKKFIVQHATAGIHGGNRQLSSVFDYNAQGVAGIVCRWCGHPDDDRRLSESVSLAQELIQSEEFKKFENAFCSAIINKGEYYGASGCRVAIDNCEEGSSAVAASAVQNYLVKDMRAAPQDGVVFVLENGN</sequence>
<dbReference type="AlphaFoldDB" id="A0A9K3M577"/>
<proteinExistence type="predicted"/>
<feature type="signal peptide" evidence="1">
    <location>
        <begin position="1"/>
        <end position="18"/>
    </location>
</feature>
<evidence type="ECO:0000313" key="3">
    <source>
        <dbReference type="Proteomes" id="UP000693970"/>
    </source>
</evidence>
<dbReference type="Proteomes" id="UP000693970">
    <property type="component" value="Unassembled WGS sequence"/>
</dbReference>
<evidence type="ECO:0000313" key="2">
    <source>
        <dbReference type="EMBL" id="KAG7374389.1"/>
    </source>
</evidence>
<comment type="caution">
    <text evidence="2">The sequence shown here is derived from an EMBL/GenBank/DDBJ whole genome shotgun (WGS) entry which is preliminary data.</text>
</comment>
<keyword evidence="1" id="KW-0732">Signal</keyword>
<protein>
    <submittedName>
        <fullName evidence="2">Uncharacterized protein</fullName>
    </submittedName>
</protein>
<name>A0A9K3M577_9STRA</name>
<dbReference type="EMBL" id="JAGRRH010000001">
    <property type="protein sequence ID" value="KAG7374389.1"/>
    <property type="molecule type" value="Genomic_DNA"/>
</dbReference>
<gene>
    <name evidence="2" type="ORF">IV203_013484</name>
</gene>
<accession>A0A9K3M577</accession>
<feature type="chain" id="PRO_5039913119" evidence="1">
    <location>
        <begin position="19"/>
        <end position="192"/>
    </location>
</feature>